<sequence length="145" mass="15114">MTDLLRKLVTGALVACFASGCATGPQYKDIAASLPALKQSGGRVCFYRSNSVLGAGVQPAIKPNGDEVGESRPGGLFFVDGPAGRYVVSTSTETEKTLSLKLDSGETKYAKTSVGLGLLIGRIMPTLESEADAQKSLEGLHYTGK</sequence>
<organism evidence="1 2">
    <name type="scientific">Burkholderia oklahomensis</name>
    <dbReference type="NCBI Taxonomy" id="342113"/>
    <lineage>
        <taxon>Bacteria</taxon>
        <taxon>Pseudomonadati</taxon>
        <taxon>Pseudomonadota</taxon>
        <taxon>Betaproteobacteria</taxon>
        <taxon>Burkholderiales</taxon>
        <taxon>Burkholderiaceae</taxon>
        <taxon>Burkholderia</taxon>
        <taxon>pseudomallei group</taxon>
    </lineage>
</organism>
<keyword evidence="2" id="KW-1185">Reference proteome</keyword>
<dbReference type="Proteomes" id="UP000029424">
    <property type="component" value="Chromosome 1"/>
</dbReference>
<reference evidence="1 2" key="1">
    <citation type="submission" date="2014-06" db="EMBL/GenBank/DDBJ databases">
        <authorList>
            <person name="Bishop-Lilly K.A."/>
            <person name="Broomall S.M."/>
            <person name="Chain P.S."/>
            <person name="Chertkov O."/>
            <person name="Coyne S.R."/>
            <person name="Daligault H.E."/>
            <person name="Davenport K.W."/>
            <person name="Erkkila T."/>
            <person name="Frey K.G."/>
            <person name="Gibbons H.S."/>
            <person name="Gu W."/>
            <person name="Jaissle J."/>
            <person name="Johnson S.L."/>
            <person name="Koroleva G.I."/>
            <person name="Ladner J.T."/>
            <person name="Lo C.-C."/>
            <person name="Minogue T.D."/>
            <person name="Munk C."/>
            <person name="Palacios G.F."/>
            <person name="Redden C.L."/>
            <person name="Rosenzweig C.N."/>
            <person name="Scholz M.B."/>
            <person name="Teshima H."/>
            <person name="Xu Y."/>
        </authorList>
    </citation>
    <scope>NUCLEOTIDE SEQUENCE [LARGE SCALE GENOMIC DNA]</scope>
    <source>
        <strain evidence="1 2">EO147</strain>
    </source>
</reference>
<dbReference type="RefSeq" id="WP_010100704.1">
    <property type="nucleotide sequence ID" value="NZ_CADEQG010000004.1"/>
</dbReference>
<proteinExistence type="predicted"/>
<dbReference type="GeneID" id="60547744"/>
<name>A0AAI8FNY7_9BURK</name>
<evidence type="ECO:0008006" key="3">
    <source>
        <dbReference type="Google" id="ProtNLM"/>
    </source>
</evidence>
<gene>
    <name evidence="1" type="ORF">DM82_3287</name>
</gene>
<dbReference type="AlphaFoldDB" id="A0AAI8FNY7"/>
<accession>A0AAI8FNY7</accession>
<dbReference type="PROSITE" id="PS51257">
    <property type="entry name" value="PROKAR_LIPOPROTEIN"/>
    <property type="match status" value="1"/>
</dbReference>
<dbReference type="KEGG" id="bok:DM82_3287"/>
<protein>
    <recommendedName>
        <fullName evidence="3">DUF2846 domain-containing protein</fullName>
    </recommendedName>
</protein>
<evidence type="ECO:0000313" key="1">
    <source>
        <dbReference type="EMBL" id="AIO67370.1"/>
    </source>
</evidence>
<evidence type="ECO:0000313" key="2">
    <source>
        <dbReference type="Proteomes" id="UP000029424"/>
    </source>
</evidence>
<dbReference type="EMBL" id="CP008726">
    <property type="protein sequence ID" value="AIO67370.1"/>
    <property type="molecule type" value="Genomic_DNA"/>
</dbReference>